<dbReference type="PROSITE" id="PS51748">
    <property type="entry name" value="HEXOKINASE_2"/>
    <property type="match status" value="1"/>
</dbReference>
<gene>
    <name evidence="15" type="ORF">Q5P01_019036</name>
</gene>
<dbReference type="GO" id="GO:0001678">
    <property type="term" value="P:intracellular glucose homeostasis"/>
    <property type="evidence" value="ECO:0007669"/>
    <property type="project" value="InterPro"/>
</dbReference>
<organism evidence="15 16">
    <name type="scientific">Channa striata</name>
    <name type="common">Snakehead murrel</name>
    <name type="synonym">Ophicephalus striatus</name>
    <dbReference type="NCBI Taxonomy" id="64152"/>
    <lineage>
        <taxon>Eukaryota</taxon>
        <taxon>Metazoa</taxon>
        <taxon>Chordata</taxon>
        <taxon>Craniata</taxon>
        <taxon>Vertebrata</taxon>
        <taxon>Euteleostomi</taxon>
        <taxon>Actinopterygii</taxon>
        <taxon>Neopterygii</taxon>
        <taxon>Teleostei</taxon>
        <taxon>Neoteleostei</taxon>
        <taxon>Acanthomorphata</taxon>
        <taxon>Anabantaria</taxon>
        <taxon>Anabantiformes</taxon>
        <taxon>Channoidei</taxon>
        <taxon>Channidae</taxon>
        <taxon>Channa</taxon>
    </lineage>
</organism>
<dbReference type="SUPFAM" id="SSF53067">
    <property type="entry name" value="Actin-like ATPase domain"/>
    <property type="match status" value="2"/>
</dbReference>
<evidence type="ECO:0000256" key="10">
    <source>
        <dbReference type="ARBA" id="ARBA00048160"/>
    </source>
</evidence>
<evidence type="ECO:0000259" key="13">
    <source>
        <dbReference type="Pfam" id="PF00349"/>
    </source>
</evidence>
<dbReference type="EC" id="2.7.1.-" evidence="11"/>
<feature type="domain" description="Hexokinase N-terminal" evidence="13">
    <location>
        <begin position="12"/>
        <end position="205"/>
    </location>
</feature>
<dbReference type="EMBL" id="JAUPFM010000015">
    <property type="protein sequence ID" value="KAK2828002.1"/>
    <property type="molecule type" value="Genomic_DNA"/>
</dbReference>
<dbReference type="GO" id="GO:0004340">
    <property type="term" value="F:glucokinase activity"/>
    <property type="evidence" value="ECO:0007669"/>
    <property type="project" value="TreeGrafter"/>
</dbReference>
<feature type="compositionally biased region" description="Basic and acidic residues" evidence="12">
    <location>
        <begin position="476"/>
        <end position="487"/>
    </location>
</feature>
<dbReference type="FunFam" id="3.40.367.20:FF:000001">
    <property type="entry name" value="Hexokinase 1"/>
    <property type="match status" value="1"/>
</dbReference>
<evidence type="ECO:0000256" key="7">
    <source>
        <dbReference type="ARBA" id="ARBA00022840"/>
    </source>
</evidence>
<evidence type="ECO:0000256" key="8">
    <source>
        <dbReference type="ARBA" id="ARBA00023152"/>
    </source>
</evidence>
<comment type="catalytic activity">
    <reaction evidence="10">
        <text>D-glucose + ATP = D-glucose 6-phosphate + ADP + H(+)</text>
        <dbReference type="Rhea" id="RHEA:17825"/>
        <dbReference type="ChEBI" id="CHEBI:4167"/>
        <dbReference type="ChEBI" id="CHEBI:15378"/>
        <dbReference type="ChEBI" id="CHEBI:30616"/>
        <dbReference type="ChEBI" id="CHEBI:61548"/>
        <dbReference type="ChEBI" id="CHEBI:456216"/>
        <dbReference type="EC" id="2.7.1.1"/>
    </reaction>
    <physiologicalReaction direction="left-to-right" evidence="10">
        <dbReference type="Rhea" id="RHEA:17826"/>
    </physiologicalReaction>
</comment>
<comment type="caution">
    <text evidence="15">The sequence shown here is derived from an EMBL/GenBank/DDBJ whole genome shotgun (WGS) entry which is preliminary data.</text>
</comment>
<keyword evidence="4 11" id="KW-0808">Transferase</keyword>
<comment type="pathway">
    <text evidence="1">Carbohydrate degradation; glycolysis; D-glyceraldehyde 3-phosphate and glycerone phosphate from D-glucose: step 1/4.</text>
</comment>
<keyword evidence="7 11" id="KW-0067">ATP-binding</keyword>
<dbReference type="GO" id="GO:0005524">
    <property type="term" value="F:ATP binding"/>
    <property type="evidence" value="ECO:0007669"/>
    <property type="project" value="UniProtKB-UniRule"/>
</dbReference>
<dbReference type="InterPro" id="IPR001312">
    <property type="entry name" value="Hexokinase"/>
</dbReference>
<keyword evidence="5 11" id="KW-0547">Nucleotide-binding</keyword>
<dbReference type="FunFam" id="3.30.420.40:FF:000095">
    <property type="entry name" value="Phosphotransferase"/>
    <property type="match status" value="1"/>
</dbReference>
<evidence type="ECO:0000256" key="11">
    <source>
        <dbReference type="RuleBase" id="RU362007"/>
    </source>
</evidence>
<dbReference type="GO" id="GO:0008865">
    <property type="term" value="F:fructokinase activity"/>
    <property type="evidence" value="ECO:0007669"/>
    <property type="project" value="TreeGrafter"/>
</dbReference>
<evidence type="ECO:0000256" key="2">
    <source>
        <dbReference type="ARBA" id="ARBA00005028"/>
    </source>
</evidence>
<proteinExistence type="inferred from homology"/>
<evidence type="ECO:0000313" key="16">
    <source>
        <dbReference type="Proteomes" id="UP001187415"/>
    </source>
</evidence>
<protein>
    <recommendedName>
        <fullName evidence="11">Phosphotransferase</fullName>
        <ecNumber evidence="11">2.7.1.-</ecNumber>
    </recommendedName>
</protein>
<dbReference type="GO" id="GO:0006006">
    <property type="term" value="P:glucose metabolic process"/>
    <property type="evidence" value="ECO:0007669"/>
    <property type="project" value="TreeGrafter"/>
</dbReference>
<evidence type="ECO:0000256" key="12">
    <source>
        <dbReference type="SAM" id="MobiDB-lite"/>
    </source>
</evidence>
<evidence type="ECO:0000256" key="4">
    <source>
        <dbReference type="ARBA" id="ARBA00022679"/>
    </source>
</evidence>
<dbReference type="InterPro" id="IPR043129">
    <property type="entry name" value="ATPase_NBD"/>
</dbReference>
<dbReference type="Pfam" id="PF03727">
    <property type="entry name" value="Hexokinase_2"/>
    <property type="match status" value="1"/>
</dbReference>
<dbReference type="PROSITE" id="PS00378">
    <property type="entry name" value="HEXOKINASE_1"/>
    <property type="match status" value="1"/>
</dbReference>
<evidence type="ECO:0000256" key="6">
    <source>
        <dbReference type="ARBA" id="ARBA00022777"/>
    </source>
</evidence>
<evidence type="ECO:0000256" key="3">
    <source>
        <dbReference type="ARBA" id="ARBA00009225"/>
    </source>
</evidence>
<dbReference type="GO" id="GO:0005739">
    <property type="term" value="C:mitochondrion"/>
    <property type="evidence" value="ECO:0007669"/>
    <property type="project" value="TreeGrafter"/>
</dbReference>
<dbReference type="GO" id="GO:0006096">
    <property type="term" value="P:glycolytic process"/>
    <property type="evidence" value="ECO:0007669"/>
    <property type="project" value="UniProtKB-KW"/>
</dbReference>
<feature type="domain" description="Hexokinase C-terminal" evidence="14">
    <location>
        <begin position="212"/>
        <end position="469"/>
    </location>
</feature>
<dbReference type="PRINTS" id="PR00475">
    <property type="entry name" value="HEXOKINASE"/>
</dbReference>
<feature type="region of interest" description="Disordered" evidence="12">
    <location>
        <begin position="474"/>
        <end position="494"/>
    </location>
</feature>
<dbReference type="InterPro" id="IPR019807">
    <property type="entry name" value="Hexokinase_BS"/>
</dbReference>
<comment type="pathway">
    <text evidence="2">Carbohydrate metabolism; hexose metabolism.</text>
</comment>
<keyword evidence="16" id="KW-1185">Reference proteome</keyword>
<dbReference type="Gene3D" id="3.40.367.20">
    <property type="match status" value="1"/>
</dbReference>
<evidence type="ECO:0000256" key="9">
    <source>
        <dbReference type="ARBA" id="ARBA00044613"/>
    </source>
</evidence>
<evidence type="ECO:0000256" key="1">
    <source>
        <dbReference type="ARBA" id="ARBA00004888"/>
    </source>
</evidence>
<comment type="similarity">
    <text evidence="3 11">Belongs to the hexokinase family.</text>
</comment>
<evidence type="ECO:0000313" key="15">
    <source>
        <dbReference type="EMBL" id="KAK2828002.1"/>
    </source>
</evidence>
<dbReference type="InterPro" id="IPR022672">
    <property type="entry name" value="Hexokinase_N"/>
</dbReference>
<keyword evidence="8 11" id="KW-0324">Glycolysis</keyword>
<dbReference type="Pfam" id="PF00349">
    <property type="entry name" value="Hexokinase_1"/>
    <property type="match status" value="1"/>
</dbReference>
<evidence type="ECO:0000256" key="5">
    <source>
        <dbReference type="ARBA" id="ARBA00022741"/>
    </source>
</evidence>
<dbReference type="GO" id="GO:0005829">
    <property type="term" value="C:cytosol"/>
    <property type="evidence" value="ECO:0007669"/>
    <property type="project" value="TreeGrafter"/>
</dbReference>
<evidence type="ECO:0000259" key="14">
    <source>
        <dbReference type="Pfam" id="PF03727"/>
    </source>
</evidence>
<dbReference type="InterPro" id="IPR022673">
    <property type="entry name" value="Hexokinase_C"/>
</dbReference>
<dbReference type="PANTHER" id="PTHR19443:SF84">
    <property type="entry name" value="PHOSPHOTRANSFERASE"/>
    <property type="match status" value="1"/>
</dbReference>
<name>A0AA88M1W3_CHASR</name>
<accession>A0AA88M1W3</accession>
<dbReference type="AlphaFoldDB" id="A0AA88M1W3"/>
<reference evidence="15" key="1">
    <citation type="submission" date="2023-07" db="EMBL/GenBank/DDBJ databases">
        <title>Chromosome-level Genome Assembly of Striped Snakehead (Channa striata).</title>
        <authorList>
            <person name="Liu H."/>
        </authorList>
    </citation>
    <scope>NUCLEOTIDE SEQUENCE</scope>
    <source>
        <strain evidence="15">Gz</strain>
        <tissue evidence="15">Muscle</tissue>
    </source>
</reference>
<dbReference type="PANTHER" id="PTHR19443">
    <property type="entry name" value="HEXOKINASE"/>
    <property type="match status" value="1"/>
</dbReference>
<comment type="catalytic activity">
    <reaction evidence="9">
        <text>a D-hexose + ATP = a D-hexose 6-phosphate + ADP + H(+)</text>
        <dbReference type="Rhea" id="RHEA:22740"/>
        <dbReference type="ChEBI" id="CHEBI:4194"/>
        <dbReference type="ChEBI" id="CHEBI:15378"/>
        <dbReference type="ChEBI" id="CHEBI:30616"/>
        <dbReference type="ChEBI" id="CHEBI:229467"/>
        <dbReference type="ChEBI" id="CHEBI:456216"/>
        <dbReference type="EC" id="2.7.1.1"/>
    </reaction>
    <physiologicalReaction direction="left-to-right" evidence="9">
        <dbReference type="Rhea" id="RHEA:22741"/>
    </physiologicalReaction>
</comment>
<dbReference type="GO" id="GO:0005536">
    <property type="term" value="F:D-glucose binding"/>
    <property type="evidence" value="ECO:0007669"/>
    <property type="project" value="InterPro"/>
</dbReference>
<dbReference type="Proteomes" id="UP001187415">
    <property type="component" value="Unassembled WGS sequence"/>
</dbReference>
<keyword evidence="6 11" id="KW-0418">Kinase</keyword>
<sequence length="494" mass="54998">MSTQSQDIRSEVLQILQCFQLSEDKLKDISDALEKEFVRGLGKDTQEAASVKMLPTFIVDTPDGTEKGDFLALDVGGTNLRVHHVHVDKELTTESEEEKIPEEKMTGRGDDLFDFIVDKISAFIDSQKLKDQVLPLGFTFSFPCQQKAIDKSILIRWTKGFSCSGVDGKDVVQLLKEAVDRKQGFKMGPVSVVNDTAATLMSCIYRNKKCDIGLIVGTGTNACFMEDMRNVQCVDCEDGQMCINTEWGAFGEEGSLKDVQTDFDIEVDKKSNNPGVHIFEKMISGLYLGEIVRVVLVKLTEDELLFGGQISDKFRPSVLRVLKTPSQFKTEFISEIEEQDKGPENTVEILNKLGLDFSRDLGRDWVEENVKIIRWVCKTISTRAAHLCAAAVTTIAMRIYANRIYANRGEKSTADRNITVGVDGTVYKKHPNFKKELEAMVQQLAPELHITFQDSEDGSGTGAALTAAVVQRLQNKKAEHDKREERGNGGSTSL</sequence>
<dbReference type="Gene3D" id="3.30.420.40">
    <property type="match status" value="1"/>
</dbReference>